<dbReference type="Gene3D" id="3.20.20.140">
    <property type="entry name" value="Metal-dependent hydrolases"/>
    <property type="match status" value="1"/>
</dbReference>
<reference evidence="3 4" key="1">
    <citation type="submission" date="2016-11" db="EMBL/GenBank/DDBJ databases">
        <title>Genome sequences of unsequenced Mycobacteria.</title>
        <authorList>
            <person name="Greninger A.L."/>
            <person name="Fang F."/>
            <person name="Jerome K.R."/>
        </authorList>
    </citation>
    <scope>NUCLEOTIDE SEQUENCE [LARGE SCALE GENOMIC DNA]</scope>
    <source>
        <strain evidence="3 4">M11</strain>
    </source>
</reference>
<dbReference type="GO" id="GO:0016831">
    <property type="term" value="F:carboxy-lyase activity"/>
    <property type="evidence" value="ECO:0007669"/>
    <property type="project" value="InterPro"/>
</dbReference>
<dbReference type="SUPFAM" id="SSF51556">
    <property type="entry name" value="Metallo-dependent hydrolases"/>
    <property type="match status" value="1"/>
</dbReference>
<dbReference type="RefSeq" id="WP_073870422.1">
    <property type="nucleotide sequence ID" value="NZ_MPNT01000001.1"/>
</dbReference>
<proteinExistence type="predicted"/>
<gene>
    <name evidence="3" type="ORF">BRW65_01515</name>
</gene>
<comment type="caution">
    <text evidence="3">The sequence shown here is derived from an EMBL/GenBank/DDBJ whole genome shotgun (WGS) entry which is preliminary data.</text>
</comment>
<keyword evidence="4" id="KW-1185">Reference proteome</keyword>
<evidence type="ECO:0000313" key="4">
    <source>
        <dbReference type="Proteomes" id="UP000186438"/>
    </source>
</evidence>
<dbReference type="EMBL" id="MPNT01000001">
    <property type="protein sequence ID" value="OJZ76136.1"/>
    <property type="molecule type" value="Genomic_DNA"/>
</dbReference>
<sequence length="378" mass="41467">MTAMAASVAVDTGKISADSHVNEPRELWSENLPASMRTQAMRGIQAGDDGNWSLILEGQHVAKAGEDEAHRLLMLDPRHRYEIMRHEGVAGECIFPTIGLYVWMLDDQAGGEASCRVYNEFISDGLGRDPRFKCAGLVPAWSVEGALAEVQFIAGSGLGAMMLPTVSRPGPGWNHPQWEPLWSAIEETGLPVVMHQGTGHSMQYHRGPGAAVASLLATQSEGPRAAALLATSGVLANHPKLHVVFVEYNAAWLGWVMQTIDFYTTSFLRYDVSHGGKPWINPVLPEPPSFYIRRQVHATFQDDPVALHNIPFTGAESILWGNDYPHEEGTYPHSRDIVKRLTVDLNLDPDIAAQVFCTNAAELFGFDQKLLSQPIPAQ</sequence>
<dbReference type="InterPro" id="IPR032466">
    <property type="entry name" value="Metal_Hydrolase"/>
</dbReference>
<dbReference type="GO" id="GO:0005737">
    <property type="term" value="C:cytoplasm"/>
    <property type="evidence" value="ECO:0007669"/>
    <property type="project" value="TreeGrafter"/>
</dbReference>
<protein>
    <recommendedName>
        <fullName evidence="2">Amidohydrolase-related domain-containing protein</fullName>
    </recommendedName>
</protein>
<dbReference type="GO" id="GO:0019748">
    <property type="term" value="P:secondary metabolic process"/>
    <property type="evidence" value="ECO:0007669"/>
    <property type="project" value="TreeGrafter"/>
</dbReference>
<name>A0A1Q4I2P6_9MYCO</name>
<dbReference type="OrthoDB" id="8673349at2"/>
<evidence type="ECO:0000259" key="2">
    <source>
        <dbReference type="Pfam" id="PF04909"/>
    </source>
</evidence>
<evidence type="ECO:0000313" key="3">
    <source>
        <dbReference type="EMBL" id="OJZ76136.1"/>
    </source>
</evidence>
<dbReference type="Proteomes" id="UP000186438">
    <property type="component" value="Unassembled WGS sequence"/>
</dbReference>
<dbReference type="Pfam" id="PF04909">
    <property type="entry name" value="Amidohydro_2"/>
    <property type="match status" value="1"/>
</dbReference>
<feature type="domain" description="Amidohydrolase-related" evidence="2">
    <location>
        <begin position="71"/>
        <end position="366"/>
    </location>
</feature>
<keyword evidence="1" id="KW-0456">Lyase</keyword>
<dbReference type="InterPro" id="IPR006680">
    <property type="entry name" value="Amidohydro-rel"/>
</dbReference>
<accession>A0A1Q4I2P6</accession>
<organism evidence="3 4">
    <name type="scientific">Mycobacterium paraffinicum</name>
    <dbReference type="NCBI Taxonomy" id="53378"/>
    <lineage>
        <taxon>Bacteria</taxon>
        <taxon>Bacillati</taxon>
        <taxon>Actinomycetota</taxon>
        <taxon>Actinomycetes</taxon>
        <taxon>Mycobacteriales</taxon>
        <taxon>Mycobacteriaceae</taxon>
        <taxon>Mycobacterium</taxon>
    </lineage>
</organism>
<dbReference type="PANTHER" id="PTHR21240:SF28">
    <property type="entry name" value="ISO-OROTATE DECARBOXYLASE (EUROFUNG)"/>
    <property type="match status" value="1"/>
</dbReference>
<dbReference type="InterPro" id="IPR032465">
    <property type="entry name" value="ACMSD"/>
</dbReference>
<dbReference type="AlphaFoldDB" id="A0A1Q4I2P6"/>
<dbReference type="STRING" id="53378.BRW65_01515"/>
<dbReference type="PANTHER" id="PTHR21240">
    <property type="entry name" value="2-AMINO-3-CARBOXYLMUCONATE-6-SEMIALDEHYDE DECARBOXYLASE"/>
    <property type="match status" value="1"/>
</dbReference>
<evidence type="ECO:0000256" key="1">
    <source>
        <dbReference type="ARBA" id="ARBA00023239"/>
    </source>
</evidence>
<dbReference type="GO" id="GO:0016787">
    <property type="term" value="F:hydrolase activity"/>
    <property type="evidence" value="ECO:0007669"/>
    <property type="project" value="InterPro"/>
</dbReference>